<protein>
    <submittedName>
        <fullName evidence="1">DUF309 domain-containing protein</fullName>
    </submittedName>
</protein>
<reference evidence="1 2" key="1">
    <citation type="submission" date="2018-12" db="EMBL/GenBank/DDBJ databases">
        <title>Complete genome sequence of Haloplanus rallus MBLA0036.</title>
        <authorList>
            <person name="Nam Y.-d."/>
            <person name="Kang J."/>
            <person name="Chung W.-H."/>
            <person name="Park Y.S."/>
        </authorList>
    </citation>
    <scope>NUCLEOTIDE SEQUENCE [LARGE SCALE GENOMIC DNA]</scope>
    <source>
        <strain evidence="1 2">MBLA0036</strain>
    </source>
</reference>
<dbReference type="SUPFAM" id="SSF140663">
    <property type="entry name" value="TTHA0068-like"/>
    <property type="match status" value="1"/>
</dbReference>
<dbReference type="Pfam" id="PF03745">
    <property type="entry name" value="DUF309"/>
    <property type="match status" value="1"/>
</dbReference>
<dbReference type="Gene3D" id="1.10.3450.10">
    <property type="entry name" value="TTHA0068-like"/>
    <property type="match status" value="1"/>
</dbReference>
<dbReference type="PANTHER" id="PTHR34796:SF1">
    <property type="entry name" value="EXPRESSED PROTEIN"/>
    <property type="match status" value="1"/>
</dbReference>
<dbReference type="KEGG" id="hra:EI982_13600"/>
<sequence length="206" mass="22444">MDAALRAGIALYNGGEYHAAHDPWEDVWLDRSDGTDDERFLHGLIQFTAAIHHARTRNWSGAAGLAASAGDYLAGLDSPYRGVAVAPIRRALATLAADPEVAERRRPPPIRHEGRPLALADLRFDAAAAAATALADEHGYDPAVVDLAIGFAREEIEGGERTLFTTTLLEFVTADADRGLVYRRLADHVERRQREYADVDGLFDAD</sequence>
<proteinExistence type="predicted"/>
<dbReference type="AlphaFoldDB" id="A0A6B9FAK6"/>
<dbReference type="EMBL" id="CP034345">
    <property type="protein sequence ID" value="QGX95747.1"/>
    <property type="molecule type" value="Genomic_DNA"/>
</dbReference>
<accession>A0A6B9FAK6</accession>
<dbReference type="RefSeq" id="WP_157690208.1">
    <property type="nucleotide sequence ID" value="NZ_CP034345.1"/>
</dbReference>
<dbReference type="Proteomes" id="UP000428325">
    <property type="component" value="Chromosome"/>
</dbReference>
<name>A0A6B9FAK6_9EURY</name>
<evidence type="ECO:0000313" key="1">
    <source>
        <dbReference type="EMBL" id="QGX95747.1"/>
    </source>
</evidence>
<gene>
    <name evidence="1" type="ORF">EI982_13600</name>
</gene>
<evidence type="ECO:0000313" key="2">
    <source>
        <dbReference type="Proteomes" id="UP000428325"/>
    </source>
</evidence>
<dbReference type="OrthoDB" id="270022at2157"/>
<organism evidence="1 2">
    <name type="scientific">Haloplanus rallus</name>
    <dbReference type="NCBI Taxonomy" id="1816183"/>
    <lineage>
        <taxon>Archaea</taxon>
        <taxon>Methanobacteriati</taxon>
        <taxon>Methanobacteriota</taxon>
        <taxon>Stenosarchaea group</taxon>
        <taxon>Halobacteria</taxon>
        <taxon>Halobacteriales</taxon>
        <taxon>Haloferacaceae</taxon>
        <taxon>Haloplanus</taxon>
    </lineage>
</organism>
<dbReference type="InterPro" id="IPR023203">
    <property type="entry name" value="TTHA0068_sf"/>
</dbReference>
<dbReference type="GeneID" id="99243434"/>
<dbReference type="PANTHER" id="PTHR34796">
    <property type="entry name" value="EXPRESSED PROTEIN"/>
    <property type="match status" value="1"/>
</dbReference>
<keyword evidence="2" id="KW-1185">Reference proteome</keyword>
<dbReference type="InterPro" id="IPR005500">
    <property type="entry name" value="DUF309"/>
</dbReference>